<gene>
    <name evidence="4" type="ORF">GCM10011380_15950</name>
</gene>
<dbReference type="InterPro" id="IPR036291">
    <property type="entry name" value="NAD(P)-bd_dom_sf"/>
</dbReference>
<reference evidence="4" key="1">
    <citation type="journal article" date="2014" name="Int. J. Syst. Evol. Microbiol.">
        <title>Complete genome sequence of Corynebacterium casei LMG S-19264T (=DSM 44701T), isolated from a smear-ripened cheese.</title>
        <authorList>
            <consortium name="US DOE Joint Genome Institute (JGI-PGF)"/>
            <person name="Walter F."/>
            <person name="Albersmeier A."/>
            <person name="Kalinowski J."/>
            <person name="Ruckert C."/>
        </authorList>
    </citation>
    <scope>NUCLEOTIDE SEQUENCE</scope>
    <source>
        <strain evidence="4">CGMCC 1.15330</strain>
    </source>
</reference>
<feature type="domain" description="NAD-dependent epimerase/dehydratase" evidence="3">
    <location>
        <begin position="5"/>
        <end position="131"/>
    </location>
</feature>
<accession>A0A916T1Q8</accession>
<dbReference type="InterPro" id="IPR001509">
    <property type="entry name" value="Epimerase_deHydtase"/>
</dbReference>
<evidence type="ECO:0000259" key="3">
    <source>
        <dbReference type="Pfam" id="PF01370"/>
    </source>
</evidence>
<proteinExistence type="inferred from homology"/>
<comment type="pathway">
    <text evidence="1">Bacterial outer membrane biogenesis; LPS O-antigen biosynthesis.</text>
</comment>
<dbReference type="Gene3D" id="3.40.50.720">
    <property type="entry name" value="NAD(P)-binding Rossmann-like Domain"/>
    <property type="match status" value="1"/>
</dbReference>
<dbReference type="PANTHER" id="PTHR43000">
    <property type="entry name" value="DTDP-D-GLUCOSE 4,6-DEHYDRATASE-RELATED"/>
    <property type="match status" value="1"/>
</dbReference>
<dbReference type="EMBL" id="BMIH01000002">
    <property type="protein sequence ID" value="GGB27142.1"/>
    <property type="molecule type" value="Genomic_DNA"/>
</dbReference>
<dbReference type="AlphaFoldDB" id="A0A916T1Q8"/>
<name>A0A916T1Q8_9SPHN</name>
<comment type="similarity">
    <text evidence="2">Belongs to the NAD(P)-dependent epimerase/dehydratase family.</text>
</comment>
<evidence type="ECO:0000256" key="1">
    <source>
        <dbReference type="ARBA" id="ARBA00005125"/>
    </source>
</evidence>
<reference evidence="4" key="2">
    <citation type="submission" date="2020-09" db="EMBL/GenBank/DDBJ databases">
        <authorList>
            <person name="Sun Q."/>
            <person name="Zhou Y."/>
        </authorList>
    </citation>
    <scope>NUCLEOTIDE SEQUENCE</scope>
    <source>
        <strain evidence="4">CGMCC 1.15330</strain>
    </source>
</reference>
<dbReference type="SUPFAM" id="SSF51735">
    <property type="entry name" value="NAD(P)-binding Rossmann-fold domains"/>
    <property type="match status" value="1"/>
</dbReference>
<evidence type="ECO:0000313" key="4">
    <source>
        <dbReference type="EMBL" id="GGB27142.1"/>
    </source>
</evidence>
<evidence type="ECO:0000256" key="2">
    <source>
        <dbReference type="ARBA" id="ARBA00007637"/>
    </source>
</evidence>
<organism evidence="4 5">
    <name type="scientific">Sphingomonas metalli</name>
    <dbReference type="NCBI Taxonomy" id="1779358"/>
    <lineage>
        <taxon>Bacteria</taxon>
        <taxon>Pseudomonadati</taxon>
        <taxon>Pseudomonadota</taxon>
        <taxon>Alphaproteobacteria</taxon>
        <taxon>Sphingomonadales</taxon>
        <taxon>Sphingomonadaceae</taxon>
        <taxon>Sphingomonas</taxon>
    </lineage>
</organism>
<evidence type="ECO:0000313" key="5">
    <source>
        <dbReference type="Proteomes" id="UP000623067"/>
    </source>
</evidence>
<dbReference type="Proteomes" id="UP000623067">
    <property type="component" value="Unassembled WGS sequence"/>
</dbReference>
<dbReference type="RefSeq" id="WP_188658211.1">
    <property type="nucleotide sequence ID" value="NZ_BMIH01000002.1"/>
</dbReference>
<dbReference type="Pfam" id="PF01370">
    <property type="entry name" value="Epimerase"/>
    <property type="match status" value="2"/>
</dbReference>
<sequence length="371" mass="40350">MAEQILVTGGAGFIGRSVCQELLRRGNRVRVLDAMIEQVHGHVDGAKMLDPEVELIRADVRDGEAVAKALESVDSVVHLAAEVGVGQSMYEVERYTSTNDVGTAVLFERLIDHPVRRVVTASSMSIYGEGLYRDADGRLVEDAERGLVRDGQAVWDPLDAEGRPLTPVATPESKRPSLASIYALNKYVQERTTHIMGAPYGIESVCLRLFNVYGPGQALSNPYTGVLAIFASRLLNGQQPMIFEDGAQRRDFVHVSDVARAFCDALTDPRAPGETLNIGSGRDRSVTEVAEALARAMGKNAIAPEIVGKARIGDIRHCFGDIARAGRVLDFAPRQDFEEGLAELAEWVGQQTALDRVSEARAELERRGLVA</sequence>
<keyword evidence="5" id="KW-1185">Reference proteome</keyword>
<comment type="caution">
    <text evidence="4">The sequence shown here is derived from an EMBL/GenBank/DDBJ whole genome shotgun (WGS) entry which is preliminary data.</text>
</comment>
<protein>
    <submittedName>
        <fullName evidence="4">Nucleoside-diphosphate-sugar epimerase</fullName>
    </submittedName>
</protein>
<feature type="domain" description="NAD-dependent epimerase/dehydratase" evidence="3">
    <location>
        <begin position="176"/>
        <end position="279"/>
    </location>
</feature>